<evidence type="ECO:0000256" key="1">
    <source>
        <dbReference type="ARBA" id="ARBA00022729"/>
    </source>
</evidence>
<reference evidence="4 5" key="1">
    <citation type="submission" date="2019-07" db="EMBL/GenBank/DDBJ databases">
        <authorList>
            <person name="Huq M.A."/>
        </authorList>
    </citation>
    <scope>NUCLEOTIDE SEQUENCE [LARGE SCALE GENOMIC DNA]</scope>
    <source>
        <strain evidence="4 5">MAH-3</strain>
    </source>
</reference>
<feature type="signal peptide" evidence="2">
    <location>
        <begin position="1"/>
        <end position="46"/>
    </location>
</feature>
<dbReference type="NCBIfam" id="TIGR04183">
    <property type="entry name" value="Por_Secre_tail"/>
    <property type="match status" value="1"/>
</dbReference>
<dbReference type="Pfam" id="PF18962">
    <property type="entry name" value="Por_Secre_tail"/>
    <property type="match status" value="1"/>
</dbReference>
<comment type="caution">
    <text evidence="4">The sequence shown here is derived from an EMBL/GenBank/DDBJ whole genome shotgun (WGS) entry which is preliminary data.</text>
</comment>
<keyword evidence="5" id="KW-1185">Reference proteome</keyword>
<protein>
    <submittedName>
        <fullName evidence="4">T9SS type A sorting domain-containing protein</fullName>
    </submittedName>
</protein>
<dbReference type="InterPro" id="IPR026444">
    <property type="entry name" value="Secre_tail"/>
</dbReference>
<proteinExistence type="predicted"/>
<evidence type="ECO:0000256" key="2">
    <source>
        <dbReference type="SAM" id="SignalP"/>
    </source>
</evidence>
<keyword evidence="1 2" id="KW-0732">Signal</keyword>
<sequence>MRAQCYIFAGKFYNNTTNFIRKNLTCIKGALLSFLLVTFFSSNSNAQCTVLSATGYTVNVSITPKSIAVSSSNCPWGYNYNVNFDYNISITGPNASALYTLQALIYCVNSQINGAYQLPLNGGSGSATTTTNPSIPHNGSAYGYNAPYVSCTNATIATMQCNAIDIIIQGPGIPYQQIHCNSVTTQLPVEFLFFEGEKKENGNLLTWAVESEMRNDYFTIETSADGIDWNEFSKVKGAINSTEAKTYTFMDTKNSNVSTYYKLSQTDLDGTRNELALKFIPARDFEFRVYPNPSSDSKVHIDFSTISDDATVLMLRNELGQTVFEYNLEAVSKSGKTTYYSSDLDLAQPAGMYLVEIHSGNQLVDRSKLVIR</sequence>
<feature type="domain" description="Secretion system C-terminal sorting" evidence="3">
    <location>
        <begin position="289"/>
        <end position="371"/>
    </location>
</feature>
<feature type="chain" id="PRO_5021940545" evidence="2">
    <location>
        <begin position="47"/>
        <end position="372"/>
    </location>
</feature>
<evidence type="ECO:0000313" key="4">
    <source>
        <dbReference type="EMBL" id="TSJ48012.1"/>
    </source>
</evidence>
<name>A0A556N746_9FLAO</name>
<dbReference type="Proteomes" id="UP000316008">
    <property type="component" value="Unassembled WGS sequence"/>
</dbReference>
<evidence type="ECO:0000259" key="3">
    <source>
        <dbReference type="Pfam" id="PF18962"/>
    </source>
</evidence>
<gene>
    <name evidence="4" type="ORF">FO442_02460</name>
</gene>
<evidence type="ECO:0000313" key="5">
    <source>
        <dbReference type="Proteomes" id="UP000316008"/>
    </source>
</evidence>
<dbReference type="RefSeq" id="WP_144331547.1">
    <property type="nucleotide sequence ID" value="NZ_VLPL01000001.1"/>
</dbReference>
<dbReference type="EMBL" id="VLPL01000001">
    <property type="protein sequence ID" value="TSJ48012.1"/>
    <property type="molecule type" value="Genomic_DNA"/>
</dbReference>
<dbReference type="OrthoDB" id="1467916at2"/>
<organism evidence="4 5">
    <name type="scientific">Fluviicola chungangensis</name>
    <dbReference type="NCBI Taxonomy" id="2597671"/>
    <lineage>
        <taxon>Bacteria</taxon>
        <taxon>Pseudomonadati</taxon>
        <taxon>Bacteroidota</taxon>
        <taxon>Flavobacteriia</taxon>
        <taxon>Flavobacteriales</taxon>
        <taxon>Crocinitomicaceae</taxon>
        <taxon>Fluviicola</taxon>
    </lineage>
</organism>
<dbReference type="AlphaFoldDB" id="A0A556N746"/>
<accession>A0A556N746</accession>